<evidence type="ECO:0000313" key="2">
    <source>
        <dbReference type="Proteomes" id="UP000054270"/>
    </source>
</evidence>
<reference evidence="2" key="1">
    <citation type="submission" date="2014-04" db="EMBL/GenBank/DDBJ databases">
        <title>Evolutionary Origins and Diversification of the Mycorrhizal Mutualists.</title>
        <authorList>
            <consortium name="DOE Joint Genome Institute"/>
            <consortium name="Mycorrhizal Genomics Consortium"/>
            <person name="Kohler A."/>
            <person name="Kuo A."/>
            <person name="Nagy L.G."/>
            <person name="Floudas D."/>
            <person name="Copeland A."/>
            <person name="Barry K.W."/>
            <person name="Cichocki N."/>
            <person name="Veneault-Fourrey C."/>
            <person name="LaButti K."/>
            <person name="Lindquist E.A."/>
            <person name="Lipzen A."/>
            <person name="Lundell T."/>
            <person name="Morin E."/>
            <person name="Murat C."/>
            <person name="Riley R."/>
            <person name="Ohm R."/>
            <person name="Sun H."/>
            <person name="Tunlid A."/>
            <person name="Henrissat B."/>
            <person name="Grigoriev I.V."/>
            <person name="Hibbett D.S."/>
            <person name="Martin F."/>
        </authorList>
    </citation>
    <scope>NUCLEOTIDE SEQUENCE [LARGE SCALE GENOMIC DNA]</scope>
    <source>
        <strain evidence="2">FD-334 SS-4</strain>
    </source>
</reference>
<name>A0A0D2KGF7_HYPSF</name>
<sequence length="63" mass="6873">MAVSSRVMPMITVTIVSARELKFRCTLSHIEASFTKGKIRALVSLNKASGGKRYVYIKSAAVV</sequence>
<organism evidence="1 2">
    <name type="scientific">Hypholoma sublateritium (strain FD-334 SS-4)</name>
    <dbReference type="NCBI Taxonomy" id="945553"/>
    <lineage>
        <taxon>Eukaryota</taxon>
        <taxon>Fungi</taxon>
        <taxon>Dikarya</taxon>
        <taxon>Basidiomycota</taxon>
        <taxon>Agaricomycotina</taxon>
        <taxon>Agaricomycetes</taxon>
        <taxon>Agaricomycetidae</taxon>
        <taxon>Agaricales</taxon>
        <taxon>Agaricineae</taxon>
        <taxon>Strophariaceae</taxon>
        <taxon>Hypholoma</taxon>
    </lineage>
</organism>
<dbReference type="AlphaFoldDB" id="A0A0D2KGF7"/>
<gene>
    <name evidence="1" type="ORF">HYPSUDRAFT_542998</name>
</gene>
<evidence type="ECO:0000313" key="1">
    <source>
        <dbReference type="EMBL" id="KJA13592.1"/>
    </source>
</evidence>
<dbReference type="Proteomes" id="UP000054270">
    <property type="component" value="Unassembled WGS sequence"/>
</dbReference>
<proteinExistence type="predicted"/>
<keyword evidence="2" id="KW-1185">Reference proteome</keyword>
<accession>A0A0D2KGF7</accession>
<protein>
    <submittedName>
        <fullName evidence="1">Uncharacterized protein</fullName>
    </submittedName>
</protein>
<dbReference type="EMBL" id="KN817728">
    <property type="protein sequence ID" value="KJA13592.1"/>
    <property type="molecule type" value="Genomic_DNA"/>
</dbReference>